<dbReference type="PANTHER" id="PTHR37422:SF13">
    <property type="entry name" value="LIPOPOLYSACCHARIDE BIOSYNTHESIS PROTEIN PA4999-RELATED"/>
    <property type="match status" value="1"/>
</dbReference>
<dbReference type="GO" id="GO:0016874">
    <property type="term" value="F:ligase activity"/>
    <property type="evidence" value="ECO:0007669"/>
    <property type="project" value="UniProtKB-KW"/>
</dbReference>
<dbReference type="InterPro" id="IPR007016">
    <property type="entry name" value="O-antigen_ligase-rel_domated"/>
</dbReference>
<feature type="transmembrane region" description="Helical" evidence="5">
    <location>
        <begin position="77"/>
        <end position="94"/>
    </location>
</feature>
<evidence type="ECO:0000313" key="8">
    <source>
        <dbReference type="Proteomes" id="UP001220662"/>
    </source>
</evidence>
<feature type="domain" description="O-antigen ligase-related" evidence="6">
    <location>
        <begin position="188"/>
        <end position="364"/>
    </location>
</feature>
<keyword evidence="2 5" id="KW-0812">Transmembrane</keyword>
<dbReference type="Pfam" id="PF04932">
    <property type="entry name" value="Wzy_C"/>
    <property type="match status" value="1"/>
</dbReference>
<dbReference type="GO" id="GO:0016020">
    <property type="term" value="C:membrane"/>
    <property type="evidence" value="ECO:0007669"/>
    <property type="project" value="UniProtKB-SubCell"/>
</dbReference>
<feature type="transmembrane region" description="Helical" evidence="5">
    <location>
        <begin position="27"/>
        <end position="42"/>
    </location>
</feature>
<organism evidence="7 8">
    <name type="scientific">Pseudomonas citronellolis</name>
    <dbReference type="NCBI Taxonomy" id="53408"/>
    <lineage>
        <taxon>Bacteria</taxon>
        <taxon>Pseudomonadati</taxon>
        <taxon>Pseudomonadota</taxon>
        <taxon>Gammaproteobacteria</taxon>
        <taxon>Pseudomonadales</taxon>
        <taxon>Pseudomonadaceae</taxon>
        <taxon>Pseudomonas</taxon>
    </lineage>
</organism>
<evidence type="ECO:0000256" key="3">
    <source>
        <dbReference type="ARBA" id="ARBA00022989"/>
    </source>
</evidence>
<protein>
    <submittedName>
        <fullName evidence="7">O-antigen ligase family protein</fullName>
    </submittedName>
</protein>
<keyword evidence="7" id="KW-0436">Ligase</keyword>
<evidence type="ECO:0000256" key="2">
    <source>
        <dbReference type="ARBA" id="ARBA00022692"/>
    </source>
</evidence>
<feature type="transmembrane region" description="Helical" evidence="5">
    <location>
        <begin position="189"/>
        <end position="217"/>
    </location>
</feature>
<feature type="transmembrane region" description="Helical" evidence="5">
    <location>
        <begin position="106"/>
        <end position="132"/>
    </location>
</feature>
<dbReference type="PANTHER" id="PTHR37422">
    <property type="entry name" value="TEICHURONIC ACID BIOSYNTHESIS PROTEIN TUAE"/>
    <property type="match status" value="1"/>
</dbReference>
<feature type="transmembrane region" description="Helical" evidence="5">
    <location>
        <begin position="49"/>
        <end position="71"/>
    </location>
</feature>
<dbReference type="Proteomes" id="UP001220662">
    <property type="component" value="Unassembled WGS sequence"/>
</dbReference>
<comment type="caution">
    <text evidence="7">The sequence shown here is derived from an EMBL/GenBank/DDBJ whole genome shotgun (WGS) entry which is preliminary data.</text>
</comment>
<accession>A0AAW6PG14</accession>
<feature type="transmembrane region" description="Helical" evidence="5">
    <location>
        <begin position="348"/>
        <end position="368"/>
    </location>
</feature>
<evidence type="ECO:0000256" key="1">
    <source>
        <dbReference type="ARBA" id="ARBA00004141"/>
    </source>
</evidence>
<dbReference type="EMBL" id="JARJLR010000501">
    <property type="protein sequence ID" value="MDF3846039.1"/>
    <property type="molecule type" value="Genomic_DNA"/>
</dbReference>
<sequence length="426" mass="47534">MKKYFSFLMVASIIFTSLPIMPSDYRPLTFIFAAPLAILFFIKRHSLRVSELTIVGTLCFFLLYGVLLGATQGNRDALRGAAPIIIGLICYLGLLELFRNTSSEKILSYLVATTLILCTLTTIEALSIYGIIPYKIKDSIAQIFANGHLVSRLQGTTHEASWLARLLAFFIPFNLLALKQRTPKSKAALTLTVATLLLTFSLDGYFIAIISYSAYLLINFKKALAAKKLLKTAAISIVAGLVFLPILSQTTNAFDEDSYFIQRFNKAIDLASLDMDFIAYQIDGSIFIRLMYPIAGFKMFQDHPFGTGLGGYSENFKDYISAEYEKTPWRIPEVDDDIQSKTGDPKSLYSRIASELGILGIIAILTVILTSRAETKRIPDTKERNLYFLIFVSALASGLQFASFASVTLWFSFAFLSTYSRQTLKQ</sequence>
<keyword evidence="4 5" id="KW-0472">Membrane</keyword>
<dbReference type="InterPro" id="IPR051533">
    <property type="entry name" value="WaaL-like"/>
</dbReference>
<evidence type="ECO:0000256" key="4">
    <source>
        <dbReference type="ARBA" id="ARBA00023136"/>
    </source>
</evidence>
<evidence type="ECO:0000256" key="5">
    <source>
        <dbReference type="SAM" id="Phobius"/>
    </source>
</evidence>
<reference evidence="7" key="1">
    <citation type="submission" date="2023-03" db="EMBL/GenBank/DDBJ databases">
        <title>Draft assemblies of triclosan tolerant bacteria isolated from returned activated sludge.</title>
        <authorList>
            <person name="Van Hamelsveld S."/>
        </authorList>
    </citation>
    <scope>NUCLEOTIDE SEQUENCE</scope>
    <source>
        <strain evidence="7">GW210015_S63</strain>
    </source>
</reference>
<feature type="transmembrane region" description="Helical" evidence="5">
    <location>
        <begin position="160"/>
        <end position="177"/>
    </location>
</feature>
<evidence type="ECO:0000313" key="7">
    <source>
        <dbReference type="EMBL" id="MDF3846039.1"/>
    </source>
</evidence>
<name>A0AAW6PG14_9PSED</name>
<feature type="transmembrane region" description="Helical" evidence="5">
    <location>
        <begin position="388"/>
        <end position="416"/>
    </location>
</feature>
<feature type="transmembrane region" description="Helical" evidence="5">
    <location>
        <begin position="229"/>
        <end position="247"/>
    </location>
</feature>
<gene>
    <name evidence="7" type="ORF">P3W55_30390</name>
</gene>
<comment type="subcellular location">
    <subcellularLocation>
        <location evidence="1">Membrane</location>
        <topology evidence="1">Multi-pass membrane protein</topology>
    </subcellularLocation>
</comment>
<keyword evidence="3 5" id="KW-1133">Transmembrane helix</keyword>
<proteinExistence type="predicted"/>
<dbReference type="AlphaFoldDB" id="A0AAW6PG14"/>
<dbReference type="RefSeq" id="WP_276216235.1">
    <property type="nucleotide sequence ID" value="NZ_JARJLR010000501.1"/>
</dbReference>
<evidence type="ECO:0000259" key="6">
    <source>
        <dbReference type="Pfam" id="PF04932"/>
    </source>
</evidence>